<dbReference type="RefSeq" id="WP_119782251.1">
    <property type="nucleotide sequence ID" value="NZ_QYUK01000011.1"/>
</dbReference>
<reference evidence="1 2" key="1">
    <citation type="submission" date="2018-09" db="EMBL/GenBank/DDBJ databases">
        <authorList>
            <person name="Zhu H."/>
        </authorList>
    </citation>
    <scope>NUCLEOTIDE SEQUENCE [LARGE SCALE GENOMIC DNA]</scope>
    <source>
        <strain evidence="1 2">K1W22B-8</strain>
    </source>
</reference>
<dbReference type="Proteomes" id="UP000284605">
    <property type="component" value="Unassembled WGS sequence"/>
</dbReference>
<gene>
    <name evidence="1" type="ORF">D3874_10835</name>
</gene>
<comment type="caution">
    <text evidence="1">The sequence shown here is derived from an EMBL/GenBank/DDBJ whole genome shotgun (WGS) entry which is preliminary data.</text>
</comment>
<evidence type="ECO:0000313" key="2">
    <source>
        <dbReference type="Proteomes" id="UP000284605"/>
    </source>
</evidence>
<organism evidence="1 2">
    <name type="scientific">Oleomonas cavernae</name>
    <dbReference type="NCBI Taxonomy" id="2320859"/>
    <lineage>
        <taxon>Bacteria</taxon>
        <taxon>Pseudomonadati</taxon>
        <taxon>Pseudomonadota</taxon>
        <taxon>Alphaproteobacteria</taxon>
        <taxon>Acetobacterales</taxon>
        <taxon>Acetobacteraceae</taxon>
        <taxon>Oleomonas</taxon>
    </lineage>
</organism>
<protein>
    <submittedName>
        <fullName evidence="1">Uncharacterized protein</fullName>
    </submittedName>
</protein>
<dbReference type="OrthoDB" id="464386at2"/>
<name>A0A418WJ08_9PROT</name>
<sequence length="98" mass="10561">MVALLSAAPAFAEDLEFTLNNVTSSDLVEFYLSPVGVSNWEENLLNGAFLPAGNTIQVTVGDGRTVCTYDVLSVFKDGDKVEERGVDLCTLGSYTLHQ</sequence>
<dbReference type="AlphaFoldDB" id="A0A418WJ08"/>
<evidence type="ECO:0000313" key="1">
    <source>
        <dbReference type="EMBL" id="RJF89950.1"/>
    </source>
</evidence>
<accession>A0A418WJ08</accession>
<proteinExistence type="predicted"/>
<dbReference type="EMBL" id="QYUK01000011">
    <property type="protein sequence ID" value="RJF89950.1"/>
    <property type="molecule type" value="Genomic_DNA"/>
</dbReference>
<keyword evidence="2" id="KW-1185">Reference proteome</keyword>